<dbReference type="EC" id="3.1.1.47" evidence="1"/>
<keyword evidence="5" id="KW-0732">Signal</keyword>
<dbReference type="OrthoDB" id="2861593at2759"/>
<dbReference type="SUPFAM" id="SSF53474">
    <property type="entry name" value="alpha/beta-Hydrolases"/>
    <property type="match status" value="1"/>
</dbReference>
<organism evidence="6 7">
    <name type="scientific">Crepidotus variabilis</name>
    <dbReference type="NCBI Taxonomy" id="179855"/>
    <lineage>
        <taxon>Eukaryota</taxon>
        <taxon>Fungi</taxon>
        <taxon>Dikarya</taxon>
        <taxon>Basidiomycota</taxon>
        <taxon>Agaricomycotina</taxon>
        <taxon>Agaricomycetes</taxon>
        <taxon>Agaricomycetidae</taxon>
        <taxon>Agaricales</taxon>
        <taxon>Agaricineae</taxon>
        <taxon>Crepidotaceae</taxon>
        <taxon>Crepidotus</taxon>
    </lineage>
</organism>
<dbReference type="Proteomes" id="UP000807306">
    <property type="component" value="Unassembled WGS sequence"/>
</dbReference>
<keyword evidence="4" id="KW-0443">Lipid metabolism</keyword>
<evidence type="ECO:0000256" key="1">
    <source>
        <dbReference type="ARBA" id="ARBA00013201"/>
    </source>
</evidence>
<name>A0A9P6EPY8_9AGAR</name>
<dbReference type="GO" id="GO:0016042">
    <property type="term" value="P:lipid catabolic process"/>
    <property type="evidence" value="ECO:0007669"/>
    <property type="project" value="UniProtKB-KW"/>
</dbReference>
<feature type="chain" id="PRO_5040452221" description="1-alkyl-2-acetylglycerophosphocholine esterase" evidence="5">
    <location>
        <begin position="18"/>
        <end position="363"/>
    </location>
</feature>
<proteinExistence type="predicted"/>
<dbReference type="PANTHER" id="PTHR10272:SF14">
    <property type="entry name" value="PAF ACETYLHYDROLASE FAMILY PROTEIN"/>
    <property type="match status" value="1"/>
</dbReference>
<evidence type="ECO:0000313" key="6">
    <source>
        <dbReference type="EMBL" id="KAF9533873.1"/>
    </source>
</evidence>
<evidence type="ECO:0000256" key="2">
    <source>
        <dbReference type="ARBA" id="ARBA00022801"/>
    </source>
</evidence>
<protein>
    <recommendedName>
        <fullName evidence="1">1-alkyl-2-acetylglycerophosphocholine esterase</fullName>
        <ecNumber evidence="1">3.1.1.47</ecNumber>
    </recommendedName>
</protein>
<dbReference type="PANTHER" id="PTHR10272">
    <property type="entry name" value="PLATELET-ACTIVATING FACTOR ACETYLHYDROLASE"/>
    <property type="match status" value="1"/>
</dbReference>
<keyword evidence="7" id="KW-1185">Reference proteome</keyword>
<dbReference type="EMBL" id="MU157827">
    <property type="protein sequence ID" value="KAF9533873.1"/>
    <property type="molecule type" value="Genomic_DNA"/>
</dbReference>
<dbReference type="Gene3D" id="3.40.50.1820">
    <property type="entry name" value="alpha/beta hydrolase"/>
    <property type="match status" value="1"/>
</dbReference>
<evidence type="ECO:0000256" key="4">
    <source>
        <dbReference type="ARBA" id="ARBA00023098"/>
    </source>
</evidence>
<dbReference type="Pfam" id="PF03403">
    <property type="entry name" value="PAF-AH_p_II"/>
    <property type="match status" value="1"/>
</dbReference>
<evidence type="ECO:0000256" key="5">
    <source>
        <dbReference type="SAM" id="SignalP"/>
    </source>
</evidence>
<evidence type="ECO:0000256" key="3">
    <source>
        <dbReference type="ARBA" id="ARBA00022963"/>
    </source>
</evidence>
<sequence length="363" mass="39406">MFVLHLALLSCAVTALANPPHLTPITGPFKTGVVNLPLTDYSRKDLFAPNNFRKLMVSIYYPTPEHNNNPTSYITPAVASIYEAQLNLTSGSLTTVVANSKKNALPLLVPNSKRVIFSHGGGTSRLIHTALLEDLASYGYVAISIDHPYDANAVQFPDGSVILRDPSNFTTDLLDRWYRQRLDDIYFVDGLTGDFSIICPTVQARTAALVAGHSFGGAAVAGAMIESHRFIGGFNFDGAFWNNSIAGDAVKPFFIMGGSVRIPAGDTSWDTFRAAQTGWNREAIVSGIQHFGFTDFPSLIQALGVPRTQGILDFIGTIAPDRAIQIQRTYVKDFADWRFGKGPGRIVAGPTPQFPEVSFVPPP</sequence>
<keyword evidence="2" id="KW-0378">Hydrolase</keyword>
<evidence type="ECO:0000313" key="7">
    <source>
        <dbReference type="Proteomes" id="UP000807306"/>
    </source>
</evidence>
<gene>
    <name evidence="6" type="ORF">CPB83DRAFT_412702</name>
</gene>
<accession>A0A9P6EPY8</accession>
<keyword evidence="3" id="KW-0442">Lipid degradation</keyword>
<reference evidence="6" key="1">
    <citation type="submission" date="2020-11" db="EMBL/GenBank/DDBJ databases">
        <authorList>
            <consortium name="DOE Joint Genome Institute"/>
            <person name="Ahrendt S."/>
            <person name="Riley R."/>
            <person name="Andreopoulos W."/>
            <person name="Labutti K."/>
            <person name="Pangilinan J."/>
            <person name="Ruiz-Duenas F.J."/>
            <person name="Barrasa J.M."/>
            <person name="Sanchez-Garcia M."/>
            <person name="Camarero S."/>
            <person name="Miyauchi S."/>
            <person name="Serrano A."/>
            <person name="Linde D."/>
            <person name="Babiker R."/>
            <person name="Drula E."/>
            <person name="Ayuso-Fernandez I."/>
            <person name="Pacheco R."/>
            <person name="Padilla G."/>
            <person name="Ferreira P."/>
            <person name="Barriuso J."/>
            <person name="Kellner H."/>
            <person name="Castanera R."/>
            <person name="Alfaro M."/>
            <person name="Ramirez L."/>
            <person name="Pisabarro A.G."/>
            <person name="Kuo A."/>
            <person name="Tritt A."/>
            <person name="Lipzen A."/>
            <person name="He G."/>
            <person name="Yan M."/>
            <person name="Ng V."/>
            <person name="Cullen D."/>
            <person name="Martin F."/>
            <person name="Rosso M.-N."/>
            <person name="Henrissat B."/>
            <person name="Hibbett D."/>
            <person name="Martinez A.T."/>
            <person name="Grigoriev I.V."/>
        </authorList>
    </citation>
    <scope>NUCLEOTIDE SEQUENCE</scope>
    <source>
        <strain evidence="6">CBS 506.95</strain>
    </source>
</reference>
<comment type="caution">
    <text evidence="6">The sequence shown here is derived from an EMBL/GenBank/DDBJ whole genome shotgun (WGS) entry which is preliminary data.</text>
</comment>
<dbReference type="AlphaFoldDB" id="A0A9P6EPY8"/>
<feature type="signal peptide" evidence="5">
    <location>
        <begin position="1"/>
        <end position="17"/>
    </location>
</feature>
<dbReference type="GO" id="GO:0003847">
    <property type="term" value="F:1-alkyl-2-acetylglycerophosphocholine esterase activity"/>
    <property type="evidence" value="ECO:0007669"/>
    <property type="project" value="UniProtKB-EC"/>
</dbReference>
<dbReference type="InterPro" id="IPR029058">
    <property type="entry name" value="AB_hydrolase_fold"/>
</dbReference>